<dbReference type="PATRIC" id="fig|56193.3.peg.1251"/>
<dbReference type="GO" id="GO:0006508">
    <property type="term" value="P:proteolysis"/>
    <property type="evidence" value="ECO:0007669"/>
    <property type="project" value="UniProtKB-KW"/>
</dbReference>
<dbReference type="PANTHER" id="PTHR13604:SF0">
    <property type="entry name" value="ABASIC SITE PROCESSING PROTEIN HMCES"/>
    <property type="match status" value="1"/>
</dbReference>
<dbReference type="STRING" id="56193.YP76_06015"/>
<keyword evidence="5" id="KW-0190">Covalent protein-DNA linkage</keyword>
<gene>
    <name evidence="9" type="ORF">YP76_06015</name>
</gene>
<dbReference type="Gene3D" id="3.90.1680.10">
    <property type="entry name" value="SOS response associated peptidase-like"/>
    <property type="match status" value="1"/>
</dbReference>
<comment type="similarity">
    <text evidence="1 8">Belongs to the SOS response-associated peptidase family.</text>
</comment>
<evidence type="ECO:0000256" key="4">
    <source>
        <dbReference type="ARBA" id="ARBA00022801"/>
    </source>
</evidence>
<keyword evidence="7" id="KW-0456">Lyase</keyword>
<protein>
    <recommendedName>
        <fullName evidence="8">Abasic site processing protein</fullName>
        <ecNumber evidence="8">3.4.-.-</ecNumber>
    </recommendedName>
</protein>
<keyword evidence="2 8" id="KW-0645">Protease</keyword>
<dbReference type="GO" id="GO:0106300">
    <property type="term" value="P:protein-DNA covalent cross-linking repair"/>
    <property type="evidence" value="ECO:0007669"/>
    <property type="project" value="InterPro"/>
</dbReference>
<reference evidence="9 10" key="1">
    <citation type="submission" date="2015-04" db="EMBL/GenBank/DDBJ databases">
        <title>Genome sequence of aromatic hydrocarbons-degrading Sphingobium chungbukense DJ77.</title>
        <authorList>
            <person name="Kim Y.-C."/>
            <person name="Chae J.-C."/>
        </authorList>
    </citation>
    <scope>NUCLEOTIDE SEQUENCE [LARGE SCALE GENOMIC DNA]</scope>
    <source>
        <strain evidence="9 10">DJ77</strain>
    </source>
</reference>
<evidence type="ECO:0000256" key="7">
    <source>
        <dbReference type="ARBA" id="ARBA00023239"/>
    </source>
</evidence>
<dbReference type="RefSeq" id="WP_046762726.1">
    <property type="nucleotide sequence ID" value="NZ_LBIC01000003.1"/>
</dbReference>
<evidence type="ECO:0000256" key="2">
    <source>
        <dbReference type="ARBA" id="ARBA00022670"/>
    </source>
</evidence>
<dbReference type="Proteomes" id="UP000033874">
    <property type="component" value="Unassembled WGS sequence"/>
</dbReference>
<dbReference type="InterPro" id="IPR036590">
    <property type="entry name" value="SRAP-like"/>
</dbReference>
<dbReference type="EC" id="3.4.-.-" evidence="8"/>
<evidence type="ECO:0000256" key="6">
    <source>
        <dbReference type="ARBA" id="ARBA00023125"/>
    </source>
</evidence>
<evidence type="ECO:0000256" key="1">
    <source>
        <dbReference type="ARBA" id="ARBA00008136"/>
    </source>
</evidence>
<keyword evidence="3" id="KW-0227">DNA damage</keyword>
<keyword evidence="10" id="KW-1185">Reference proteome</keyword>
<evidence type="ECO:0000313" key="10">
    <source>
        <dbReference type="Proteomes" id="UP000033874"/>
    </source>
</evidence>
<evidence type="ECO:0000313" key="9">
    <source>
        <dbReference type="EMBL" id="KKW92508.1"/>
    </source>
</evidence>
<keyword evidence="4 8" id="KW-0378">Hydrolase</keyword>
<dbReference type="Pfam" id="PF02586">
    <property type="entry name" value="SRAP"/>
    <property type="match status" value="1"/>
</dbReference>
<dbReference type="PANTHER" id="PTHR13604">
    <property type="entry name" value="DC12-RELATED"/>
    <property type="match status" value="1"/>
</dbReference>
<dbReference type="GO" id="GO:0003697">
    <property type="term" value="F:single-stranded DNA binding"/>
    <property type="evidence" value="ECO:0007669"/>
    <property type="project" value="InterPro"/>
</dbReference>
<evidence type="ECO:0000256" key="5">
    <source>
        <dbReference type="ARBA" id="ARBA00023124"/>
    </source>
</evidence>
<organism evidence="9 10">
    <name type="scientific">Sphingobium chungbukense</name>
    <dbReference type="NCBI Taxonomy" id="56193"/>
    <lineage>
        <taxon>Bacteria</taxon>
        <taxon>Pseudomonadati</taxon>
        <taxon>Pseudomonadota</taxon>
        <taxon>Alphaproteobacteria</taxon>
        <taxon>Sphingomonadales</taxon>
        <taxon>Sphingomonadaceae</taxon>
        <taxon>Sphingobium</taxon>
    </lineage>
</organism>
<evidence type="ECO:0000256" key="3">
    <source>
        <dbReference type="ARBA" id="ARBA00022763"/>
    </source>
</evidence>
<dbReference type="GO" id="GO:0008233">
    <property type="term" value="F:peptidase activity"/>
    <property type="evidence" value="ECO:0007669"/>
    <property type="project" value="UniProtKB-KW"/>
</dbReference>
<dbReference type="SUPFAM" id="SSF143081">
    <property type="entry name" value="BB1717-like"/>
    <property type="match status" value="1"/>
</dbReference>
<comment type="caution">
    <text evidence="9">The sequence shown here is derived from an EMBL/GenBank/DDBJ whole genome shotgun (WGS) entry which is preliminary data.</text>
</comment>
<name>A0A0M3ARG6_9SPHN</name>
<dbReference type="InterPro" id="IPR003738">
    <property type="entry name" value="SRAP"/>
</dbReference>
<dbReference type="GO" id="GO:0016829">
    <property type="term" value="F:lyase activity"/>
    <property type="evidence" value="ECO:0007669"/>
    <property type="project" value="UniProtKB-KW"/>
</dbReference>
<proteinExistence type="inferred from homology"/>
<accession>A0A0M3ARG6</accession>
<sequence length="214" mass="23802">MCNLYTQRLSAAEVAAHFGVENPVASNAGDEVYPGAPSVVVREEAGARLMQSMTWGFPVRLKTMAPTSKPKPVNNVADLTKPMWKGITGKPHLRCLIPLTAFAEAEGPQGAKTRTWFNMIGKPIFAWAGFWRESAEWGPVFTGLMTDSNDAICPVHDRMPVLLHEQEYGDWLHGSFDDVQAFQNRTFPSELIAMTRTDELWVKRKPTAGQQTLL</sequence>
<dbReference type="AlphaFoldDB" id="A0A0M3ARG6"/>
<dbReference type="EMBL" id="LBIC01000003">
    <property type="protein sequence ID" value="KKW92508.1"/>
    <property type="molecule type" value="Genomic_DNA"/>
</dbReference>
<evidence type="ECO:0000256" key="8">
    <source>
        <dbReference type="RuleBase" id="RU364100"/>
    </source>
</evidence>
<keyword evidence="6" id="KW-0238">DNA-binding</keyword>